<dbReference type="PROSITE" id="PS50921">
    <property type="entry name" value="ANTAR"/>
    <property type="match status" value="1"/>
</dbReference>
<evidence type="ECO:0000256" key="2">
    <source>
        <dbReference type="ARBA" id="ARBA00022777"/>
    </source>
</evidence>
<dbReference type="InterPro" id="IPR012074">
    <property type="entry name" value="GAF_ANTAR"/>
</dbReference>
<feature type="domain" description="ANTAR" evidence="5">
    <location>
        <begin position="163"/>
        <end position="224"/>
    </location>
</feature>
<keyword evidence="1" id="KW-0808">Transferase</keyword>
<dbReference type="Pfam" id="PF13185">
    <property type="entry name" value="GAF_2"/>
    <property type="match status" value="1"/>
</dbReference>
<keyword evidence="7" id="KW-1185">Reference proteome</keyword>
<keyword evidence="4" id="KW-0804">Transcription</keyword>
<dbReference type="Proteomes" id="UP000176101">
    <property type="component" value="Unassembled WGS sequence"/>
</dbReference>
<dbReference type="Pfam" id="PF03861">
    <property type="entry name" value="ANTAR"/>
    <property type="match status" value="1"/>
</dbReference>
<proteinExistence type="predicted"/>
<keyword evidence="3" id="KW-0805">Transcription regulation</keyword>
<evidence type="ECO:0000256" key="4">
    <source>
        <dbReference type="ARBA" id="ARBA00023163"/>
    </source>
</evidence>
<name>A0A1E7JYF1_9ACTN</name>
<sequence length="244" mass="26167">MPSSSETELAALLASRAQTLQNQTSVARTLQEVVDLAATTVEGADFAGVTFLGQDGRFDSRAYTATLVMQLDEAQYKLGEGPCQQEMADGDSLRYISDMSAELRWPRFTERARTLGVGSMLVCHLPSPSGTISSLNLYSVKSLAFDASAQNVAAIYAAHATVALSNATVVDNLAKAMDSRQIIGEATGILMERYRVTSPQAFDMLVHASQTMNVKLRVVARQVTKTGISPGAMRAHEFDDPIGG</sequence>
<dbReference type="EMBL" id="LJGU01000136">
    <property type="protein sequence ID" value="OEU96626.1"/>
    <property type="molecule type" value="Genomic_DNA"/>
</dbReference>
<evidence type="ECO:0000256" key="3">
    <source>
        <dbReference type="ARBA" id="ARBA00023015"/>
    </source>
</evidence>
<dbReference type="Gene3D" id="1.10.10.10">
    <property type="entry name" value="Winged helix-like DNA-binding domain superfamily/Winged helix DNA-binding domain"/>
    <property type="match status" value="1"/>
</dbReference>
<dbReference type="OrthoDB" id="4629915at2"/>
<dbReference type="Gene3D" id="3.30.450.40">
    <property type="match status" value="1"/>
</dbReference>
<dbReference type="InterPro" id="IPR003018">
    <property type="entry name" value="GAF"/>
</dbReference>
<accession>A0A1E7JYF1</accession>
<dbReference type="STRING" id="1075402.AN216_19390"/>
<dbReference type="InterPro" id="IPR005561">
    <property type="entry name" value="ANTAR"/>
</dbReference>
<dbReference type="GO" id="GO:0003723">
    <property type="term" value="F:RNA binding"/>
    <property type="evidence" value="ECO:0007669"/>
    <property type="project" value="InterPro"/>
</dbReference>
<dbReference type="AlphaFoldDB" id="A0A1E7JYF1"/>
<reference evidence="6 7" key="1">
    <citation type="journal article" date="2016" name="Front. Microbiol.">
        <title>Comparative Genomics Analysis of Streptomyces Species Reveals Their Adaptation to the Marine Environment and Their Diversity at the Genomic Level.</title>
        <authorList>
            <person name="Tian X."/>
            <person name="Zhang Z."/>
            <person name="Yang T."/>
            <person name="Chen M."/>
            <person name="Li J."/>
            <person name="Chen F."/>
            <person name="Yang J."/>
            <person name="Li W."/>
            <person name="Zhang B."/>
            <person name="Zhang Z."/>
            <person name="Wu J."/>
            <person name="Zhang C."/>
            <person name="Long L."/>
            <person name="Xiao J."/>
        </authorList>
    </citation>
    <scope>NUCLEOTIDE SEQUENCE [LARGE SCALE GENOMIC DNA]</scope>
    <source>
        <strain evidence="6 7">SCSIO 02100</strain>
    </source>
</reference>
<evidence type="ECO:0000259" key="5">
    <source>
        <dbReference type="PROSITE" id="PS50921"/>
    </source>
</evidence>
<dbReference type="SUPFAM" id="SSF52172">
    <property type="entry name" value="CheY-like"/>
    <property type="match status" value="1"/>
</dbReference>
<dbReference type="InterPro" id="IPR029016">
    <property type="entry name" value="GAF-like_dom_sf"/>
</dbReference>
<dbReference type="SMART" id="SM01012">
    <property type="entry name" value="ANTAR"/>
    <property type="match status" value="1"/>
</dbReference>
<evidence type="ECO:0000313" key="7">
    <source>
        <dbReference type="Proteomes" id="UP000176101"/>
    </source>
</evidence>
<dbReference type="SUPFAM" id="SSF55781">
    <property type="entry name" value="GAF domain-like"/>
    <property type="match status" value="1"/>
</dbReference>
<dbReference type="InterPro" id="IPR036388">
    <property type="entry name" value="WH-like_DNA-bd_sf"/>
</dbReference>
<gene>
    <name evidence="6" type="ORF">AN216_19390</name>
</gene>
<dbReference type="GO" id="GO:0016301">
    <property type="term" value="F:kinase activity"/>
    <property type="evidence" value="ECO:0007669"/>
    <property type="project" value="UniProtKB-KW"/>
</dbReference>
<evidence type="ECO:0000313" key="6">
    <source>
        <dbReference type="EMBL" id="OEU96626.1"/>
    </source>
</evidence>
<keyword evidence="2" id="KW-0418">Kinase</keyword>
<comment type="caution">
    <text evidence="6">The sequence shown here is derived from an EMBL/GenBank/DDBJ whole genome shotgun (WGS) entry which is preliminary data.</text>
</comment>
<organism evidence="6 7">
    <name type="scientific">Streptomyces oceani</name>
    <dbReference type="NCBI Taxonomy" id="1075402"/>
    <lineage>
        <taxon>Bacteria</taxon>
        <taxon>Bacillati</taxon>
        <taxon>Actinomycetota</taxon>
        <taxon>Actinomycetes</taxon>
        <taxon>Kitasatosporales</taxon>
        <taxon>Streptomycetaceae</taxon>
        <taxon>Streptomyces</taxon>
    </lineage>
</organism>
<dbReference type="PIRSF" id="PIRSF036625">
    <property type="entry name" value="GAF_ANTAR"/>
    <property type="match status" value="1"/>
</dbReference>
<dbReference type="RefSeq" id="WP_070197958.1">
    <property type="nucleotide sequence ID" value="NZ_LJGU01000136.1"/>
</dbReference>
<evidence type="ECO:0000256" key="1">
    <source>
        <dbReference type="ARBA" id="ARBA00022679"/>
    </source>
</evidence>
<protein>
    <recommendedName>
        <fullName evidence="5">ANTAR domain-containing protein</fullName>
    </recommendedName>
</protein>
<dbReference type="InterPro" id="IPR011006">
    <property type="entry name" value="CheY-like_superfamily"/>
</dbReference>